<dbReference type="Gene3D" id="3.30.70.890">
    <property type="entry name" value="GHMP kinase, C-terminal domain"/>
    <property type="match status" value="1"/>
</dbReference>
<evidence type="ECO:0000313" key="8">
    <source>
        <dbReference type="EMBL" id="HGL41226.1"/>
    </source>
</evidence>
<dbReference type="SUPFAM" id="SSF55060">
    <property type="entry name" value="GHMP Kinase, C-terminal domain"/>
    <property type="match status" value="1"/>
</dbReference>
<dbReference type="Gene3D" id="3.30.230.10">
    <property type="match status" value="1"/>
</dbReference>
<keyword evidence="3" id="KW-0067">ATP-binding</keyword>
<comment type="caution">
    <text evidence="9">The sequence shown here is derived from an EMBL/GenBank/DDBJ whole genome shotgun (WGS) entry which is preliminary data.</text>
</comment>
<name>A0A7C4I1C4_CALS0</name>
<dbReference type="InterPro" id="IPR020568">
    <property type="entry name" value="Ribosomal_Su5_D2-typ_SF"/>
</dbReference>
<dbReference type="SUPFAM" id="SSF54211">
    <property type="entry name" value="Ribosomal protein S5 domain 2-like"/>
    <property type="match status" value="1"/>
</dbReference>
<evidence type="ECO:0000259" key="7">
    <source>
        <dbReference type="Pfam" id="PF22700"/>
    </source>
</evidence>
<dbReference type="PANTHER" id="PTHR10977">
    <property type="entry name" value="DIPHOSPHOMEVALONATE DECARBOXYLASE"/>
    <property type="match status" value="1"/>
</dbReference>
<dbReference type="Pfam" id="PF22700">
    <property type="entry name" value="MVD-like_N"/>
    <property type="match status" value="1"/>
</dbReference>
<dbReference type="PIRSF" id="PIRSF015950">
    <property type="entry name" value="Mev_P_decrbx"/>
    <property type="match status" value="1"/>
</dbReference>
<keyword evidence="4" id="KW-0443">Lipid metabolism</keyword>
<dbReference type="InterPro" id="IPR036554">
    <property type="entry name" value="GHMP_kinase_C_sf"/>
</dbReference>
<evidence type="ECO:0000256" key="2">
    <source>
        <dbReference type="ARBA" id="ARBA00022741"/>
    </source>
</evidence>
<keyword evidence="5" id="KW-0456">Lyase</keyword>
<organism evidence="9">
    <name type="scientific">Caldiarchaeum subterraneum</name>
    <dbReference type="NCBI Taxonomy" id="311458"/>
    <lineage>
        <taxon>Archaea</taxon>
        <taxon>Nitrososphaerota</taxon>
        <taxon>Candidatus Caldarchaeales</taxon>
        <taxon>Candidatus Caldarchaeaceae</taxon>
        <taxon>Candidatus Caldarchaeum</taxon>
    </lineage>
</organism>
<dbReference type="GO" id="GO:0005524">
    <property type="term" value="F:ATP binding"/>
    <property type="evidence" value="ECO:0007669"/>
    <property type="project" value="UniProtKB-KW"/>
</dbReference>
<dbReference type="GO" id="GO:0008299">
    <property type="term" value="P:isoprenoid biosynthetic process"/>
    <property type="evidence" value="ECO:0007669"/>
    <property type="project" value="InterPro"/>
</dbReference>
<sequence length="320" mass="35511">MKARAVAHPMEGLVKYHGLKDWRLRIPYHDSISVNLKAFNTVTEVEFGDFEDSAMVDGVALEGRELERVKTVIDYVRKLADIEAGFRMVSRNSMPKGSVKGLGFSSSAGAALAAAAYKAAGLDKMFGWDYRLVSRIARRLAGSACRSVVGWYARWYTGFSDETSYAVSFADEKDLDIRIVVVPLSLGFRTEDAHREAELSAFFEARVKAAQKRCDMLEQVIKDGDFTGFGQLVELDALELHGVTSTGPSRMILATRDSMHLVELVHDMRREGVECYFSMQTGPTVFINCLPEDSEYIATRVTDAGYRCIVSEIGGPVKTE</sequence>
<evidence type="ECO:0000313" key="9">
    <source>
        <dbReference type="EMBL" id="HGN90530.1"/>
    </source>
</evidence>
<evidence type="ECO:0000256" key="4">
    <source>
        <dbReference type="ARBA" id="ARBA00023098"/>
    </source>
</evidence>
<reference evidence="9" key="1">
    <citation type="journal article" date="2020" name="mSystems">
        <title>Genome- and Community-Level Interaction Insights into Carbon Utilization and Element Cycling Functions of Hydrothermarchaeota in Hydrothermal Sediment.</title>
        <authorList>
            <person name="Zhou Z."/>
            <person name="Liu Y."/>
            <person name="Xu W."/>
            <person name="Pan J."/>
            <person name="Luo Z.H."/>
            <person name="Li M."/>
        </authorList>
    </citation>
    <scope>NUCLEOTIDE SEQUENCE [LARGE SCALE GENOMIC DNA]</scope>
    <source>
        <strain evidence="9">SpSt-613</strain>
        <strain evidence="8">SpSt-669</strain>
    </source>
</reference>
<keyword evidence="2" id="KW-0547">Nucleotide-binding</keyword>
<gene>
    <name evidence="9" type="ORF">ENT82_05320</name>
    <name evidence="8" type="ORF">ENU43_06140</name>
</gene>
<dbReference type="InterPro" id="IPR014721">
    <property type="entry name" value="Ribsml_uS5_D2-typ_fold_subgr"/>
</dbReference>
<evidence type="ECO:0000259" key="6">
    <source>
        <dbReference type="Pfam" id="PF18376"/>
    </source>
</evidence>
<evidence type="ECO:0000256" key="3">
    <source>
        <dbReference type="ARBA" id="ARBA00022840"/>
    </source>
</evidence>
<keyword evidence="1" id="KW-0444">Lipid biosynthesis</keyword>
<accession>A0A7C4I1C4</accession>
<proteinExistence type="predicted"/>
<dbReference type="InterPro" id="IPR005935">
    <property type="entry name" value="Mev_decarb"/>
</dbReference>
<dbReference type="GO" id="GO:0016831">
    <property type="term" value="F:carboxy-lyase activity"/>
    <property type="evidence" value="ECO:0007669"/>
    <property type="project" value="InterPro"/>
</dbReference>
<evidence type="ECO:0000256" key="1">
    <source>
        <dbReference type="ARBA" id="ARBA00022516"/>
    </source>
</evidence>
<dbReference type="InterPro" id="IPR041431">
    <property type="entry name" value="Mvd1_C"/>
</dbReference>
<feature type="domain" description="Diphosphomevalonate decarboxylase-like N-terminal" evidence="7">
    <location>
        <begin position="7"/>
        <end position="166"/>
    </location>
</feature>
<evidence type="ECO:0000256" key="5">
    <source>
        <dbReference type="ARBA" id="ARBA00023239"/>
    </source>
</evidence>
<protein>
    <submittedName>
        <fullName evidence="9">Diphosphomevalonate decarboxylase</fullName>
    </submittedName>
</protein>
<dbReference type="Pfam" id="PF18376">
    <property type="entry name" value="MDD_C"/>
    <property type="match status" value="1"/>
</dbReference>
<dbReference type="AlphaFoldDB" id="A0A7C4I1C4"/>
<dbReference type="PANTHER" id="PTHR10977:SF3">
    <property type="entry name" value="DIPHOSPHOMEVALONATE DECARBOXYLASE"/>
    <property type="match status" value="1"/>
</dbReference>
<dbReference type="InterPro" id="IPR053859">
    <property type="entry name" value="MVD-like_N"/>
</dbReference>
<feature type="domain" description="Mvd1 C-terminal" evidence="6">
    <location>
        <begin position="194"/>
        <end position="301"/>
    </location>
</feature>
<dbReference type="EMBL" id="DTCM01000076">
    <property type="protein sequence ID" value="HGL41226.1"/>
    <property type="molecule type" value="Genomic_DNA"/>
</dbReference>
<dbReference type="EMBL" id="DTAD01000056">
    <property type="protein sequence ID" value="HGN90530.1"/>
    <property type="molecule type" value="Genomic_DNA"/>
</dbReference>